<dbReference type="InterPro" id="IPR027484">
    <property type="entry name" value="PInositol-4-P-5-kinase_N"/>
</dbReference>
<dbReference type="CDD" id="cd17300">
    <property type="entry name" value="PIPKc_PIKfyve"/>
    <property type="match status" value="1"/>
</dbReference>
<keyword evidence="2 3" id="KW-0067">ATP-binding</keyword>
<feature type="region of interest" description="Disordered" evidence="4">
    <location>
        <begin position="667"/>
        <end position="700"/>
    </location>
</feature>
<feature type="compositionally biased region" description="Low complexity" evidence="4">
    <location>
        <begin position="744"/>
        <end position="761"/>
    </location>
</feature>
<feature type="compositionally biased region" description="Low complexity" evidence="4">
    <location>
        <begin position="884"/>
        <end position="894"/>
    </location>
</feature>
<dbReference type="STRING" id="230819.A0A5C3KML4"/>
<dbReference type="GO" id="GO:0046854">
    <property type="term" value="P:phosphatidylinositol phosphate biosynthetic process"/>
    <property type="evidence" value="ECO:0007669"/>
    <property type="project" value="TreeGrafter"/>
</dbReference>
<evidence type="ECO:0000256" key="4">
    <source>
        <dbReference type="SAM" id="MobiDB-lite"/>
    </source>
</evidence>
<evidence type="ECO:0000256" key="2">
    <source>
        <dbReference type="ARBA" id="ARBA00022840"/>
    </source>
</evidence>
<accession>A0A5C3KML4</accession>
<feature type="compositionally biased region" description="Basic and acidic residues" evidence="4">
    <location>
        <begin position="681"/>
        <end position="700"/>
    </location>
</feature>
<dbReference type="GO" id="GO:0005524">
    <property type="term" value="F:ATP binding"/>
    <property type="evidence" value="ECO:0007669"/>
    <property type="project" value="UniProtKB-UniRule"/>
</dbReference>
<evidence type="ECO:0000256" key="3">
    <source>
        <dbReference type="PROSITE-ProRule" id="PRU00781"/>
    </source>
</evidence>
<keyword evidence="7" id="KW-1185">Reference proteome</keyword>
<reference evidence="6 7" key="1">
    <citation type="journal article" date="2019" name="Nat. Ecol. Evol.">
        <title>Megaphylogeny resolves global patterns of mushroom evolution.</title>
        <authorList>
            <person name="Varga T."/>
            <person name="Krizsan K."/>
            <person name="Foldi C."/>
            <person name="Dima B."/>
            <person name="Sanchez-Garcia M."/>
            <person name="Sanchez-Ramirez S."/>
            <person name="Szollosi G.J."/>
            <person name="Szarkandi J.G."/>
            <person name="Papp V."/>
            <person name="Albert L."/>
            <person name="Andreopoulos W."/>
            <person name="Angelini C."/>
            <person name="Antonin V."/>
            <person name="Barry K.W."/>
            <person name="Bougher N.L."/>
            <person name="Buchanan P."/>
            <person name="Buyck B."/>
            <person name="Bense V."/>
            <person name="Catcheside P."/>
            <person name="Chovatia M."/>
            <person name="Cooper J."/>
            <person name="Damon W."/>
            <person name="Desjardin D."/>
            <person name="Finy P."/>
            <person name="Geml J."/>
            <person name="Haridas S."/>
            <person name="Hughes K."/>
            <person name="Justo A."/>
            <person name="Karasinski D."/>
            <person name="Kautmanova I."/>
            <person name="Kiss B."/>
            <person name="Kocsube S."/>
            <person name="Kotiranta H."/>
            <person name="LaButti K.M."/>
            <person name="Lechner B.E."/>
            <person name="Liimatainen K."/>
            <person name="Lipzen A."/>
            <person name="Lukacs Z."/>
            <person name="Mihaltcheva S."/>
            <person name="Morgado L.N."/>
            <person name="Niskanen T."/>
            <person name="Noordeloos M.E."/>
            <person name="Ohm R.A."/>
            <person name="Ortiz-Santana B."/>
            <person name="Ovrebo C."/>
            <person name="Racz N."/>
            <person name="Riley R."/>
            <person name="Savchenko A."/>
            <person name="Shiryaev A."/>
            <person name="Soop K."/>
            <person name="Spirin V."/>
            <person name="Szebenyi C."/>
            <person name="Tomsovsky M."/>
            <person name="Tulloss R.E."/>
            <person name="Uehling J."/>
            <person name="Grigoriev I.V."/>
            <person name="Vagvolgyi C."/>
            <person name="Papp T."/>
            <person name="Martin F.M."/>
            <person name="Miettinen O."/>
            <person name="Hibbett D.S."/>
            <person name="Nagy L.G."/>
        </authorList>
    </citation>
    <scope>NUCLEOTIDE SEQUENCE [LARGE SCALE GENOMIC DNA]</scope>
    <source>
        <strain evidence="6 7">CBS 121175</strain>
    </source>
</reference>
<dbReference type="Pfam" id="PF01504">
    <property type="entry name" value="PIP5K"/>
    <property type="match status" value="1"/>
</dbReference>
<feature type="region of interest" description="Disordered" evidence="4">
    <location>
        <begin position="744"/>
        <end position="778"/>
    </location>
</feature>
<proteinExistence type="predicted"/>
<feature type="region of interest" description="Disordered" evidence="4">
    <location>
        <begin position="853"/>
        <end position="935"/>
    </location>
</feature>
<dbReference type="InterPro" id="IPR002498">
    <property type="entry name" value="PInositol-4-P-4/5-kinase_core"/>
</dbReference>
<evidence type="ECO:0000259" key="5">
    <source>
        <dbReference type="PROSITE" id="PS51455"/>
    </source>
</evidence>
<dbReference type="PANTHER" id="PTHR45748:SF7">
    <property type="entry name" value="1-PHOSPHATIDYLINOSITOL 3-PHOSPHATE 5-KINASE-RELATED"/>
    <property type="match status" value="1"/>
</dbReference>
<feature type="compositionally biased region" description="Polar residues" evidence="4">
    <location>
        <begin position="667"/>
        <end position="678"/>
    </location>
</feature>
<dbReference type="SMART" id="SM00330">
    <property type="entry name" value="PIPKc"/>
    <property type="match status" value="1"/>
</dbReference>
<feature type="region of interest" description="Disordered" evidence="4">
    <location>
        <begin position="359"/>
        <end position="386"/>
    </location>
</feature>
<sequence>MASNNHKPLPQLPPRDASPINTATLSTDARLHRARLLRHIFDDFRSELDIYRKRDAWISEFEEALDDLSKSMNRGDWLAGLRLGRTAKNAKKRARSADRKEEVEPVNGESVGAKSPVALEDKPAPATPLDRIRSLAVAPAAPRDVPRHLVLCISPHGDAMPIPAEDSGFDIIPASIGCSFKERFALSNDDGSTILFGLQEWEDLENVRMVGGTFTLKGVTSSHQHQLLTRALRLSVYIQFALLLEQSLLKDLHVPLKYPRPRPIVASTSTPTRYASIPEPPKLQDESTSKNRNPLLPASLLGLFSRKSLTRLARSKTTIADSPRGGSLDLERSPNSDPSPARPSFDTGYVFRRLSMLGGASRGNASKPRDVSPPPSHNNNSHSNGEPLFITALKRVEESRGSLSTSPGVNFDPPLLLLQLGKKEEEIVQQPNNSGKKRKLNLKGDEKVGLGSILGWDGREARGKGMVGVVGFVRQQEISVLYSSHTPTLENSGSTTTAETSSTIANASAVPTPAPSAVSSVSQISIPGTKLCGKPRWTTYQYFSRDAGRDQTFGEVISELLDTAGMPCEREGCGWKRGEHEVRIVHDGMKVVVRVEGSIAEGKTEEDEEDKKNDGSIATWLSCKECSAQTEKLALSDGAWLFSFGKFLELLIYSPLLLKIAPTLCEHTSSSPQPNTPDAPSDIKADTAATDQHDPTKPRTSEAKFNILRHFSTSKGRVTFALSQVENVFDLHVPRLQMHRWDGSVNSRASNSSSEGTINSSKDGQITTGAEVGKEEDPAKKVLRKEIRQWWQGISEYMDLLEERIASSVEAENLRLKSLPRLPSADEAYDVFGAVVTAATTSIASLTPALVPLPPSSGTTPGLGAGGVRNGPRTDYFSFSATHSSESSGESGSSDVKTATESTISRDSQVSQATVSLEPQSGNPPSTAPTVPPKDDDCAQKIVALRYALQRLEQSLYTQLANSPVKSLNDVRRSFYCAGKGTQKRLAAWEKKHLRGGKAVEVKVGAEREPEWWGKGYHAVPGANVIIKEDDWGSIIAFTLSTSDYQRELSNLTPARPIPFTSPSQASLPAVANASSSFFSVPSSYKFFSTYKQPDPDTDDVAWHEPEPYSAVITRKEHIRDPTSILSIRDVLRKTTVPVDSASSSAQGTVISAAIARARPDVALSAQSVGGQVLAEGESVEELLHELEHMPVSEVGSRAGSRPASLMEVGDEDSLNAHIRRTTGLSAGDSASVETAESDATVGAGAIALNATTTVAAAAAITKDQASVPPIPPEKNQSPQVPPKDEPAPPPVPSKSGVATPASSSFASTIASSLGTAMRYVLNSETQLPLSPVPPPKHHGLLNPDSMEPHIDERPHIKYDWTIGKRLKFSCTVYYARQFDLLRKRCGVDEVFVKSLSKCANWAADGGKSKSNFWKTSDEKFIIKTLVNAWNVADLQFLIDLAPAYFRYMDSTANKATALAKLLGFYTIEIRNLETGNVQSKVDLLVMENLFYGQQVTKTFDLKGIQGRKVKPTNKNGGTTKTLFDGEWIEGQQKTLMLVRPHSKLVLTSALRSDAEFLAKSNIMDYSLLLGIDASKKEIACGLVDTIGSYTFAKTLEYKAKHGLASGKEVTVIPPADYQERFVNALEGYFVACPDKWSKPLDESQIISDPDLLPSVL</sequence>
<dbReference type="OrthoDB" id="158357at2759"/>
<dbReference type="Proteomes" id="UP000307440">
    <property type="component" value="Unassembled WGS sequence"/>
</dbReference>
<name>A0A5C3KML4_COPMA</name>
<protein>
    <recommendedName>
        <fullName evidence="5">PIPK domain-containing protein</fullName>
    </recommendedName>
</protein>
<evidence type="ECO:0000256" key="1">
    <source>
        <dbReference type="ARBA" id="ARBA00022741"/>
    </source>
</evidence>
<feature type="compositionally biased region" description="Polar residues" evidence="4">
    <location>
        <begin position="895"/>
        <end position="925"/>
    </location>
</feature>
<gene>
    <name evidence="6" type="ORF">FA15DRAFT_672317</name>
</gene>
<feature type="domain" description="PIPK" evidence="5">
    <location>
        <begin position="1302"/>
        <end position="1630"/>
    </location>
</feature>
<dbReference type="PANTHER" id="PTHR45748">
    <property type="entry name" value="1-PHOSPHATIDYLINOSITOL 3-PHOSPHATE 5-KINASE-RELATED"/>
    <property type="match status" value="1"/>
</dbReference>
<feature type="region of interest" description="Disordered" evidence="4">
    <location>
        <begin position="1"/>
        <end position="21"/>
    </location>
</feature>
<dbReference type="PROSITE" id="PS51455">
    <property type="entry name" value="PIPK"/>
    <property type="match status" value="1"/>
</dbReference>
<keyword evidence="1 3" id="KW-0547">Nucleotide-binding</keyword>
<dbReference type="GO" id="GO:0010008">
    <property type="term" value="C:endosome membrane"/>
    <property type="evidence" value="ECO:0007669"/>
    <property type="project" value="TreeGrafter"/>
</dbReference>
<dbReference type="Gene3D" id="3.30.810.10">
    <property type="entry name" value="2-Layer Sandwich"/>
    <property type="match status" value="1"/>
</dbReference>
<evidence type="ECO:0000313" key="7">
    <source>
        <dbReference type="Proteomes" id="UP000307440"/>
    </source>
</evidence>
<feature type="region of interest" description="Disordered" evidence="4">
    <location>
        <begin position="88"/>
        <end position="124"/>
    </location>
</feature>
<dbReference type="InterPro" id="IPR044769">
    <property type="entry name" value="PIKfyve_PIPKc"/>
</dbReference>
<feature type="region of interest" description="Disordered" evidence="4">
    <location>
        <begin position="260"/>
        <end position="294"/>
    </location>
</feature>
<organism evidence="6 7">
    <name type="scientific">Coprinopsis marcescibilis</name>
    <name type="common">Agaric fungus</name>
    <name type="synonym">Psathyrella marcescibilis</name>
    <dbReference type="NCBI Taxonomy" id="230819"/>
    <lineage>
        <taxon>Eukaryota</taxon>
        <taxon>Fungi</taxon>
        <taxon>Dikarya</taxon>
        <taxon>Basidiomycota</taxon>
        <taxon>Agaricomycotina</taxon>
        <taxon>Agaricomycetes</taxon>
        <taxon>Agaricomycetidae</taxon>
        <taxon>Agaricales</taxon>
        <taxon>Agaricineae</taxon>
        <taxon>Psathyrellaceae</taxon>
        <taxon>Coprinopsis</taxon>
    </lineage>
</organism>
<dbReference type="GO" id="GO:0000285">
    <property type="term" value="F:1-phosphatidylinositol-3-phosphate 5-kinase activity"/>
    <property type="evidence" value="ECO:0007669"/>
    <property type="project" value="InterPro"/>
</dbReference>
<dbReference type="Gene3D" id="3.30.800.10">
    <property type="entry name" value="Phosphatidylinositol Phosphate Kinase II Beta"/>
    <property type="match status" value="1"/>
</dbReference>
<keyword evidence="3" id="KW-0418">Kinase</keyword>
<dbReference type="SUPFAM" id="SSF56104">
    <property type="entry name" value="SAICAR synthase-like"/>
    <property type="match status" value="1"/>
</dbReference>
<keyword evidence="3" id="KW-0808">Transferase</keyword>
<feature type="region of interest" description="Disordered" evidence="4">
    <location>
        <begin position="314"/>
        <end position="347"/>
    </location>
</feature>
<feature type="region of interest" description="Disordered" evidence="4">
    <location>
        <begin position="1266"/>
        <end position="1302"/>
    </location>
</feature>
<dbReference type="EMBL" id="ML210260">
    <property type="protein sequence ID" value="TFK21691.1"/>
    <property type="molecule type" value="Genomic_DNA"/>
</dbReference>
<dbReference type="InterPro" id="IPR027483">
    <property type="entry name" value="PInositol-4-P-4/5-kinase_C_sf"/>
</dbReference>
<evidence type="ECO:0000313" key="6">
    <source>
        <dbReference type="EMBL" id="TFK21691.1"/>
    </source>
</evidence>